<sequence length="449" mass="49664">MIQQVHYNAMTIAGTSKAISRLLVSKQAAFTGTTMIARSYQERLNLNINGHKQLGTRSYSSVNRGETDKHQQNKKTKPNNGITDSDEFDIDLITLAKKPKQTSQSDINSKGNMNIKKESQSHTNSTSIGDLMSQGRVIIERPGDNASGSGKSHNSNLKGSSGKAHSSSGTRSSGNGIRKRSGFGGVKTSSRSGGGKFNPLKNLLGGGVTNGSTTSRLENDRESGAEKRDKNTGYSKEDEMGFKDSKEKKVVENVEVSNQNDGAATTATVSASTPHKDNTVASENDPKSTHESFNTTEPPKDKLESDSTQVNRDPNVKFDEPMGYAYFNGLFKAEQNYLKDFLSKQELKTQETGKLLELFKKLMKFKKSVADKERVLLFLTTLNRNEQYLNYFIWLKFGVDKRKHAVSEKFSIVDEEELSKELKEEPPKVTPIAKETVVKPDETRARLCL</sequence>
<proteinExistence type="predicted"/>
<reference evidence="1" key="1">
    <citation type="submission" date="2023-04" db="EMBL/GenBank/DDBJ databases">
        <title>Ambrosiozyma monospora NBRC 10751.</title>
        <authorList>
            <person name="Ichikawa N."/>
            <person name="Sato H."/>
            <person name="Tonouchi N."/>
        </authorList>
    </citation>
    <scope>NUCLEOTIDE SEQUENCE</scope>
    <source>
        <strain evidence="1">NBRC 10751</strain>
    </source>
</reference>
<organism evidence="1 2">
    <name type="scientific">Ambrosiozyma monospora</name>
    <name type="common">Yeast</name>
    <name type="synonym">Endomycopsis monosporus</name>
    <dbReference type="NCBI Taxonomy" id="43982"/>
    <lineage>
        <taxon>Eukaryota</taxon>
        <taxon>Fungi</taxon>
        <taxon>Dikarya</taxon>
        <taxon>Ascomycota</taxon>
        <taxon>Saccharomycotina</taxon>
        <taxon>Pichiomycetes</taxon>
        <taxon>Pichiales</taxon>
        <taxon>Pichiaceae</taxon>
        <taxon>Ambrosiozyma</taxon>
    </lineage>
</organism>
<gene>
    <name evidence="1" type="ORF">Amon02_000486100</name>
</gene>
<evidence type="ECO:0000313" key="1">
    <source>
        <dbReference type="EMBL" id="GME81303.1"/>
    </source>
</evidence>
<comment type="caution">
    <text evidence="1">The sequence shown here is derived from an EMBL/GenBank/DDBJ whole genome shotgun (WGS) entry which is preliminary data.</text>
</comment>
<accession>A0ACB5T4C2</accession>
<dbReference type="Proteomes" id="UP001165064">
    <property type="component" value="Unassembled WGS sequence"/>
</dbReference>
<keyword evidence="2" id="KW-1185">Reference proteome</keyword>
<name>A0ACB5T4C2_AMBMO</name>
<dbReference type="EMBL" id="BSXS01003449">
    <property type="protein sequence ID" value="GME81303.1"/>
    <property type="molecule type" value="Genomic_DNA"/>
</dbReference>
<protein>
    <submittedName>
        <fullName evidence="1">Unnamed protein product</fullName>
    </submittedName>
</protein>
<evidence type="ECO:0000313" key="2">
    <source>
        <dbReference type="Proteomes" id="UP001165064"/>
    </source>
</evidence>